<reference evidence="5" key="1">
    <citation type="submission" date="2013-07" db="EMBL/GenBank/DDBJ databases">
        <title>The genome of Eucalyptus grandis.</title>
        <authorList>
            <person name="Schmutz J."/>
            <person name="Hayes R."/>
            <person name="Myburg A."/>
            <person name="Tuskan G."/>
            <person name="Grattapaglia D."/>
            <person name="Rokhsar D.S."/>
        </authorList>
    </citation>
    <scope>NUCLEOTIDE SEQUENCE</scope>
    <source>
        <tissue evidence="5">Leaf extractions</tissue>
    </source>
</reference>
<dbReference type="SMART" id="SM00220">
    <property type="entry name" value="S_TKc"/>
    <property type="match status" value="1"/>
</dbReference>
<dbReference type="GO" id="GO:0007165">
    <property type="term" value="P:signal transduction"/>
    <property type="evidence" value="ECO:0000318"/>
    <property type="project" value="GO_Central"/>
</dbReference>
<dbReference type="CDD" id="cd14016">
    <property type="entry name" value="STKc_CK1"/>
    <property type="match status" value="1"/>
</dbReference>
<dbReference type="InterPro" id="IPR055900">
    <property type="entry name" value="DUF7477"/>
</dbReference>
<dbReference type="InParanoid" id="A0A059CTV8"/>
<gene>
    <name evidence="5" type="ORF">EUGRSUZ_C02978</name>
</gene>
<dbReference type="STRING" id="71139.A0A059CTV8"/>
<dbReference type="EC" id="2.7.11.1" evidence="2"/>
<name>A0A059CTV8_EUCGR</name>
<evidence type="ECO:0000256" key="2">
    <source>
        <dbReference type="ARBA" id="ARBA00012513"/>
    </source>
</evidence>
<evidence type="ECO:0000256" key="3">
    <source>
        <dbReference type="SAM" id="MobiDB-lite"/>
    </source>
</evidence>
<organism evidence="5">
    <name type="scientific">Eucalyptus grandis</name>
    <name type="common">Flooded gum</name>
    <dbReference type="NCBI Taxonomy" id="71139"/>
    <lineage>
        <taxon>Eukaryota</taxon>
        <taxon>Viridiplantae</taxon>
        <taxon>Streptophyta</taxon>
        <taxon>Embryophyta</taxon>
        <taxon>Tracheophyta</taxon>
        <taxon>Spermatophyta</taxon>
        <taxon>Magnoliopsida</taxon>
        <taxon>eudicotyledons</taxon>
        <taxon>Gunneridae</taxon>
        <taxon>Pentapetalae</taxon>
        <taxon>rosids</taxon>
        <taxon>malvids</taxon>
        <taxon>Myrtales</taxon>
        <taxon>Myrtaceae</taxon>
        <taxon>Myrtoideae</taxon>
        <taxon>Eucalypteae</taxon>
        <taxon>Eucalyptus</taxon>
    </lineage>
</organism>
<protein>
    <recommendedName>
        <fullName evidence="2">non-specific serine/threonine protein kinase</fullName>
        <ecNumber evidence="2">2.7.11.1</ecNumber>
    </recommendedName>
</protein>
<dbReference type="PANTHER" id="PTHR11909">
    <property type="entry name" value="CASEIN KINASE-RELATED"/>
    <property type="match status" value="1"/>
</dbReference>
<comment type="similarity">
    <text evidence="1">Belongs to the protein kinase superfamily. CK1 Ser/Thr protein kinase family. Casein kinase I subfamily.</text>
</comment>
<proteinExistence type="inferred from homology"/>
<dbReference type="eggNOG" id="KOG1164">
    <property type="taxonomic scope" value="Eukaryota"/>
</dbReference>
<dbReference type="GO" id="GO:0004674">
    <property type="term" value="F:protein serine/threonine kinase activity"/>
    <property type="evidence" value="ECO:0000318"/>
    <property type="project" value="GO_Central"/>
</dbReference>
<dbReference type="PROSITE" id="PS50011">
    <property type="entry name" value="PROTEIN_KINASE_DOM"/>
    <property type="match status" value="1"/>
</dbReference>
<evidence type="ECO:0000313" key="5">
    <source>
        <dbReference type="EMBL" id="KCW81611.1"/>
    </source>
</evidence>
<evidence type="ECO:0000259" key="4">
    <source>
        <dbReference type="PROSITE" id="PS50011"/>
    </source>
</evidence>
<dbReference type="GO" id="GO:0005634">
    <property type="term" value="C:nucleus"/>
    <property type="evidence" value="ECO:0000318"/>
    <property type="project" value="GO_Central"/>
</dbReference>
<dbReference type="InterPro" id="IPR008271">
    <property type="entry name" value="Ser/Thr_kinase_AS"/>
</dbReference>
<feature type="domain" description="Protein kinase" evidence="4">
    <location>
        <begin position="38"/>
        <end position="304"/>
    </location>
</feature>
<dbReference type="SUPFAM" id="SSF56112">
    <property type="entry name" value="Protein kinase-like (PK-like)"/>
    <property type="match status" value="1"/>
</dbReference>
<dbReference type="AlphaFoldDB" id="A0A059CTV8"/>
<dbReference type="GO" id="GO:0005524">
    <property type="term" value="F:ATP binding"/>
    <property type="evidence" value="ECO:0007669"/>
    <property type="project" value="InterPro"/>
</dbReference>
<dbReference type="PROSITE" id="PS00108">
    <property type="entry name" value="PROTEIN_KINASE_ST"/>
    <property type="match status" value="1"/>
</dbReference>
<dbReference type="GO" id="GO:0005737">
    <property type="term" value="C:cytoplasm"/>
    <property type="evidence" value="ECO:0000318"/>
    <property type="project" value="GO_Central"/>
</dbReference>
<sequence>MQQFSKGSCKGDEGHRDENQSNAPPIPEQVQIDDSPVYRIERKLGKGGFGQVAIKFEHKDSKGCEGGIPNEWKVYDDLGEGHGIPLPLVHYKGQQGDYYVMVMDLLGPSLQAPLVNNVPTLPLEAVACIAIEAISILEKLHSRGYIHGDIKPGNFLLGPPGTREEKTLFLTDLGLATRWQDPSTGSHVKYNQTPGNFRGTILFASVHSQLGRTSTRRNDLESLVYMLIYLIRGHLPWQGHQGEDTSFPVCKQKRATPPDTLCDTCPEPYLQFTTFVLSLKFDEEPNYARYISLFRGIIGQNPYVWPVHTDVTQEVPWKQVQLKDDDEPSKKIQKLTRWISVYDVHPPMKQRCELAFQIYLVFLGFLEFIDDLPLSCRYCSNLDYVDLIFHIEKGHAEGMHITSVTYSFRSKSWALIMDDSARYTAQNYAFSCGSLHKEWIEKQWSENFYITAVAGADDNRFLVVMSKGTWNIQQSCCVFEIFPFKWIKKKWAEGLYVTAIATSGSQWAVVSTKGTRFTDQAIELDFQYPAEGIRERLKQGYHITSVAANLDEVAFIFSIPGGAATASVEQEMLQTSNFPNDSEIKEKWARNYYISSLCCG</sequence>
<dbReference type="InterPro" id="IPR050235">
    <property type="entry name" value="CK1_Ser-Thr_kinase"/>
</dbReference>
<feature type="compositionally biased region" description="Basic and acidic residues" evidence="3">
    <location>
        <begin position="9"/>
        <end position="19"/>
    </location>
</feature>
<dbReference type="InterPro" id="IPR011009">
    <property type="entry name" value="Kinase-like_dom_sf"/>
</dbReference>
<feature type="region of interest" description="Disordered" evidence="3">
    <location>
        <begin position="1"/>
        <end position="32"/>
    </location>
</feature>
<dbReference type="Gene3D" id="1.10.510.10">
    <property type="entry name" value="Transferase(Phosphotransferase) domain 1"/>
    <property type="match status" value="1"/>
</dbReference>
<evidence type="ECO:0000256" key="1">
    <source>
        <dbReference type="ARBA" id="ARBA00005926"/>
    </source>
</evidence>
<dbReference type="Pfam" id="PF24289">
    <property type="entry name" value="DUF7477"/>
    <property type="match status" value="1"/>
</dbReference>
<dbReference type="Pfam" id="PF00069">
    <property type="entry name" value="Pkinase"/>
    <property type="match status" value="1"/>
</dbReference>
<dbReference type="EMBL" id="KK198755">
    <property type="protein sequence ID" value="KCW81611.1"/>
    <property type="molecule type" value="Genomic_DNA"/>
</dbReference>
<dbReference type="Gramene" id="KCW81611">
    <property type="protein sequence ID" value="KCW81611"/>
    <property type="gene ID" value="EUGRSUZ_C02978"/>
</dbReference>
<dbReference type="InterPro" id="IPR000719">
    <property type="entry name" value="Prot_kinase_dom"/>
</dbReference>
<accession>A0A059CTV8</accession>
<dbReference type="GO" id="GO:0006897">
    <property type="term" value="P:endocytosis"/>
    <property type="evidence" value="ECO:0000318"/>
    <property type="project" value="GO_Central"/>
</dbReference>